<feature type="region of interest" description="Disordered" evidence="1">
    <location>
        <begin position="288"/>
        <end position="316"/>
    </location>
</feature>
<dbReference type="Pfam" id="PF13826">
    <property type="entry name" value="Monooxy_af470-like"/>
    <property type="match status" value="1"/>
</dbReference>
<dbReference type="AlphaFoldDB" id="A0A6A6P659"/>
<dbReference type="Proteomes" id="UP000799766">
    <property type="component" value="Unassembled WGS sequence"/>
</dbReference>
<organism evidence="2 3">
    <name type="scientific">Lineolata rhizophorae</name>
    <dbReference type="NCBI Taxonomy" id="578093"/>
    <lineage>
        <taxon>Eukaryota</taxon>
        <taxon>Fungi</taxon>
        <taxon>Dikarya</taxon>
        <taxon>Ascomycota</taxon>
        <taxon>Pezizomycotina</taxon>
        <taxon>Dothideomycetes</taxon>
        <taxon>Dothideomycetes incertae sedis</taxon>
        <taxon>Lineolatales</taxon>
        <taxon>Lineolataceae</taxon>
        <taxon>Lineolata</taxon>
    </lineage>
</organism>
<dbReference type="EMBL" id="MU001676">
    <property type="protein sequence ID" value="KAF2458923.1"/>
    <property type="molecule type" value="Genomic_DNA"/>
</dbReference>
<name>A0A6A6P659_9PEZI</name>
<keyword evidence="3" id="KW-1185">Reference proteome</keyword>
<evidence type="ECO:0008006" key="4">
    <source>
        <dbReference type="Google" id="ProtNLM"/>
    </source>
</evidence>
<gene>
    <name evidence="2" type="ORF">BDY21DRAFT_370442</name>
</gene>
<reference evidence="2" key="1">
    <citation type="journal article" date="2020" name="Stud. Mycol.">
        <title>101 Dothideomycetes genomes: a test case for predicting lifestyles and emergence of pathogens.</title>
        <authorList>
            <person name="Haridas S."/>
            <person name="Albert R."/>
            <person name="Binder M."/>
            <person name="Bloem J."/>
            <person name="Labutti K."/>
            <person name="Salamov A."/>
            <person name="Andreopoulos B."/>
            <person name="Baker S."/>
            <person name="Barry K."/>
            <person name="Bills G."/>
            <person name="Bluhm B."/>
            <person name="Cannon C."/>
            <person name="Castanera R."/>
            <person name="Culley D."/>
            <person name="Daum C."/>
            <person name="Ezra D."/>
            <person name="Gonzalez J."/>
            <person name="Henrissat B."/>
            <person name="Kuo A."/>
            <person name="Liang C."/>
            <person name="Lipzen A."/>
            <person name="Lutzoni F."/>
            <person name="Magnuson J."/>
            <person name="Mondo S."/>
            <person name="Nolan M."/>
            <person name="Ohm R."/>
            <person name="Pangilinan J."/>
            <person name="Park H.-J."/>
            <person name="Ramirez L."/>
            <person name="Alfaro M."/>
            <person name="Sun H."/>
            <person name="Tritt A."/>
            <person name="Yoshinaga Y."/>
            <person name="Zwiers L.-H."/>
            <person name="Turgeon B."/>
            <person name="Goodwin S."/>
            <person name="Spatafora J."/>
            <person name="Crous P."/>
            <person name="Grigoriev I."/>
        </authorList>
    </citation>
    <scope>NUCLEOTIDE SEQUENCE</scope>
    <source>
        <strain evidence="2">ATCC 16933</strain>
    </source>
</reference>
<evidence type="ECO:0000256" key="1">
    <source>
        <dbReference type="SAM" id="MobiDB-lite"/>
    </source>
</evidence>
<accession>A0A6A6P659</accession>
<feature type="compositionally biased region" description="Basic and acidic residues" evidence="1">
    <location>
        <begin position="299"/>
        <end position="308"/>
    </location>
</feature>
<dbReference type="InterPro" id="IPR025444">
    <property type="entry name" value="Monooxy_af470"/>
</dbReference>
<protein>
    <recommendedName>
        <fullName evidence="4">DUF4188 domain-containing protein</fullName>
    </recommendedName>
</protein>
<evidence type="ECO:0000313" key="2">
    <source>
        <dbReference type="EMBL" id="KAF2458923.1"/>
    </source>
</evidence>
<sequence length="316" mass="35057">MGADGEFKQLVPPSTKKPKTQWAQTFTRRVLGNMRGGQVALIRDQLSLSSWLALGACFQSLLFLAVGARPSVLLPAFLLLAYRLASALAMANGLTRNTYMDNVIQKKFSAQIPDASGRFPAKPSAQEVCVFLIGTRCNHPLGMLAPNFRTVGAYFVAMHKDAEVNADKWGLLGSSSWVSMGERDTGNELLIVMYFKNADYLHAFARGSEAHMDGWNWWNKHLAENSHISIWHETYQVPASSWETIYVNSHPTLLGGSMHKREVANLEKDNGSETVWISPIVDASKGAMRTSAGRMSRGTGREHDKFENFVDPYTSQ</sequence>
<proteinExistence type="predicted"/>
<dbReference type="OrthoDB" id="3202396at2759"/>
<evidence type="ECO:0000313" key="3">
    <source>
        <dbReference type="Proteomes" id="UP000799766"/>
    </source>
</evidence>